<reference evidence="2" key="1">
    <citation type="submission" date="2022-03" db="EMBL/GenBank/DDBJ databases">
        <title>Draft genome sequence of Aduncisulcus paluster, a free-living microaerophilic Fornicata.</title>
        <authorList>
            <person name="Yuyama I."/>
            <person name="Kume K."/>
            <person name="Tamura T."/>
            <person name="Inagaki Y."/>
            <person name="Hashimoto T."/>
        </authorList>
    </citation>
    <scope>NUCLEOTIDE SEQUENCE</scope>
    <source>
        <strain evidence="2">NY0171</strain>
    </source>
</reference>
<evidence type="ECO:0000313" key="2">
    <source>
        <dbReference type="EMBL" id="GKT36959.1"/>
    </source>
</evidence>
<organism evidence="2 3">
    <name type="scientific">Aduncisulcus paluster</name>
    <dbReference type="NCBI Taxonomy" id="2918883"/>
    <lineage>
        <taxon>Eukaryota</taxon>
        <taxon>Metamonada</taxon>
        <taxon>Carpediemonas-like organisms</taxon>
        <taxon>Aduncisulcus</taxon>
    </lineage>
</organism>
<sequence length="105" mass="12155">MPLGTRIIDESQSNLPLTPGPTAKHSVEEKTVKDTTISDYIEKYGLHPQEFDKIPLYVEDTSFPEDTSLYLTKKEAKIIDLLESERKEEELWMKQLKMILDEESP</sequence>
<feature type="region of interest" description="Disordered" evidence="1">
    <location>
        <begin position="1"/>
        <end position="29"/>
    </location>
</feature>
<keyword evidence="3" id="KW-1185">Reference proteome</keyword>
<gene>
    <name evidence="2" type="ORF">ADUPG1_009831</name>
</gene>
<protein>
    <submittedName>
        <fullName evidence="2">Uncharacterized protein</fullName>
    </submittedName>
</protein>
<comment type="caution">
    <text evidence="2">The sequence shown here is derived from an EMBL/GenBank/DDBJ whole genome shotgun (WGS) entry which is preliminary data.</text>
</comment>
<evidence type="ECO:0000256" key="1">
    <source>
        <dbReference type="SAM" id="MobiDB-lite"/>
    </source>
</evidence>
<name>A0ABQ5KZM6_9EUKA</name>
<proteinExistence type="predicted"/>
<accession>A0ABQ5KZM6</accession>
<dbReference type="Proteomes" id="UP001057375">
    <property type="component" value="Unassembled WGS sequence"/>
</dbReference>
<dbReference type="EMBL" id="BQXS01011345">
    <property type="protein sequence ID" value="GKT36959.1"/>
    <property type="molecule type" value="Genomic_DNA"/>
</dbReference>
<evidence type="ECO:0000313" key="3">
    <source>
        <dbReference type="Proteomes" id="UP001057375"/>
    </source>
</evidence>